<organism evidence="2 3">
    <name type="scientific">Rangifer tarandus platyrhynchus</name>
    <name type="common">Svalbard reindeer</name>
    <dbReference type="NCBI Taxonomy" id="3082113"/>
    <lineage>
        <taxon>Eukaryota</taxon>
        <taxon>Metazoa</taxon>
        <taxon>Chordata</taxon>
        <taxon>Craniata</taxon>
        <taxon>Vertebrata</taxon>
        <taxon>Euteleostomi</taxon>
        <taxon>Mammalia</taxon>
        <taxon>Eutheria</taxon>
        <taxon>Laurasiatheria</taxon>
        <taxon>Artiodactyla</taxon>
        <taxon>Ruminantia</taxon>
        <taxon>Pecora</taxon>
        <taxon>Cervidae</taxon>
        <taxon>Odocoileinae</taxon>
        <taxon>Rangifer</taxon>
    </lineage>
</organism>
<feature type="compositionally biased region" description="Basic residues" evidence="1">
    <location>
        <begin position="1"/>
        <end position="11"/>
    </location>
</feature>
<evidence type="ECO:0000256" key="1">
    <source>
        <dbReference type="SAM" id="MobiDB-lite"/>
    </source>
</evidence>
<sequence length="116" mass="12614">MAPLHRHHYHRVPPPAMAGDLARGASQTGQERKFPENLGWGRSPGDSSCPPQRAGCLWTLPGTVEVMLGALKQPRSTNWWFGATPSWAGIHKPGELAMAAPRPRPRSPPKAPVPFP</sequence>
<dbReference type="EMBL" id="OX459962">
    <property type="protein sequence ID" value="CAI9167220.1"/>
    <property type="molecule type" value="Genomic_DNA"/>
</dbReference>
<dbReference type="Proteomes" id="UP001176941">
    <property type="component" value="Chromosome 26"/>
</dbReference>
<keyword evidence="3" id="KW-1185">Reference proteome</keyword>
<accession>A0ABN8Z042</accession>
<proteinExistence type="predicted"/>
<feature type="region of interest" description="Disordered" evidence="1">
    <location>
        <begin position="97"/>
        <end position="116"/>
    </location>
</feature>
<reference evidence="2" key="1">
    <citation type="submission" date="2023-04" db="EMBL/GenBank/DDBJ databases">
        <authorList>
            <consortium name="ELIXIR-Norway"/>
        </authorList>
    </citation>
    <scope>NUCLEOTIDE SEQUENCE [LARGE SCALE GENOMIC DNA]</scope>
</reference>
<evidence type="ECO:0000313" key="3">
    <source>
        <dbReference type="Proteomes" id="UP001176941"/>
    </source>
</evidence>
<gene>
    <name evidence="2" type="ORF">MRATA1EN1_LOCUS16182</name>
</gene>
<evidence type="ECO:0000313" key="2">
    <source>
        <dbReference type="EMBL" id="CAI9167220.1"/>
    </source>
</evidence>
<protein>
    <submittedName>
        <fullName evidence="2">Uncharacterized protein</fullName>
    </submittedName>
</protein>
<feature type="compositionally biased region" description="Pro residues" evidence="1">
    <location>
        <begin position="106"/>
        <end position="116"/>
    </location>
</feature>
<feature type="region of interest" description="Disordered" evidence="1">
    <location>
        <begin position="1"/>
        <end position="50"/>
    </location>
</feature>
<name>A0ABN8Z042_RANTA</name>